<feature type="transmembrane region" description="Helical" evidence="2">
    <location>
        <begin position="266"/>
        <end position="284"/>
    </location>
</feature>
<gene>
    <name evidence="3" type="ORF">DYB35_011466</name>
</gene>
<reference evidence="3 4" key="1">
    <citation type="submission" date="2018-08" db="EMBL/GenBank/DDBJ databases">
        <title>Aphanomyces genome sequencing and annotation.</title>
        <authorList>
            <person name="Minardi D."/>
            <person name="Oidtmann B."/>
            <person name="Van Der Giezen M."/>
            <person name="Studholme D.J."/>
        </authorList>
    </citation>
    <scope>NUCLEOTIDE SEQUENCE [LARGE SCALE GENOMIC DNA]</scope>
    <source>
        <strain evidence="3 4">Sv</strain>
    </source>
</reference>
<feature type="compositionally biased region" description="Low complexity" evidence="1">
    <location>
        <begin position="670"/>
        <end position="701"/>
    </location>
</feature>
<feature type="transmembrane region" description="Helical" evidence="2">
    <location>
        <begin position="38"/>
        <end position="59"/>
    </location>
</feature>
<protein>
    <recommendedName>
        <fullName evidence="5">EF-hand domain-containing protein</fullName>
    </recommendedName>
</protein>
<feature type="transmembrane region" description="Helical" evidence="2">
    <location>
        <begin position="206"/>
        <end position="231"/>
    </location>
</feature>
<evidence type="ECO:0000256" key="2">
    <source>
        <dbReference type="SAM" id="Phobius"/>
    </source>
</evidence>
<feature type="transmembrane region" description="Helical" evidence="2">
    <location>
        <begin position="389"/>
        <end position="409"/>
    </location>
</feature>
<feature type="transmembrane region" description="Helical" evidence="2">
    <location>
        <begin position="424"/>
        <end position="444"/>
    </location>
</feature>
<evidence type="ECO:0000313" key="4">
    <source>
        <dbReference type="Proteomes" id="UP000285712"/>
    </source>
</evidence>
<feature type="transmembrane region" description="Helical" evidence="2">
    <location>
        <begin position="116"/>
        <end position="135"/>
    </location>
</feature>
<sequence>MSMSSTSAEDYANATAASAYEYSVQTLLHAGLDESVSVPLQLAFILAVTLFVLGFEFLIESVEAIIERHPTYWTLLNKMYRELLVGGLTAFVSKRIDQWDILSAYSQTKLNLSDDMVLYFSLSIAIQSALMFMMLRRRNRNVDALSALGARDLVEVMSADPDRAASRLSQSAMKTKILQHFFLTTFGLPDLFSFPKYLRAIQDAEIFSLFDIEIIEWLLLVAVYAFFFWFANLFDIMRFVPEGATDDAIDAGVGLANAKRIQAGRVGILLVFVLVLSVTLLLLYQFIRFRVHQIVVHAGGYRASYLEAIMAIAADEDAAPPPLSNDRAIGQMAELADSLADVEDHSGIWDLLTSAWRYMAGTPHAAKPNVAMPIQDLHLRFFSRKAIHVFAKILLSFNAMYFALVWATFNASIAPVLVSGEATWYPLALVGIMAVLVFNMMFFAPRLVRQLALVNATVRVNPTQLKAVIEHFSDVLDMQTKMADAVAVYCDANLKDVADMEMDLDALDPAGTLVVDCEVLRGVVKRYGFRFSRNKFQTFVRLQFQTRGTTVPYLEFTKLLSSLLRQRAAACDDDDDDDRDVTHPTLHHSNDLADGQVDSAAIAATLSLHEAIGLSVKKQQPMHQSSTGGSFRRPTPLLLDTLSAYTRVNAEDDATQEAMYATLRTPPPASTTANTAAAVAGGGAAQPTTSNVSSSTTTTTP</sequence>
<evidence type="ECO:0000256" key="1">
    <source>
        <dbReference type="SAM" id="MobiDB-lite"/>
    </source>
</evidence>
<keyword evidence="2" id="KW-0812">Transmembrane</keyword>
<dbReference type="EMBL" id="QUTG01006096">
    <property type="protein sequence ID" value="RHY84544.1"/>
    <property type="molecule type" value="Genomic_DNA"/>
</dbReference>
<name>A0A418CRV4_APHAT</name>
<dbReference type="Proteomes" id="UP000285712">
    <property type="component" value="Unassembled WGS sequence"/>
</dbReference>
<accession>A0A418CRV4</accession>
<dbReference type="VEuPathDB" id="FungiDB:H257_05591"/>
<organism evidence="3 4">
    <name type="scientific">Aphanomyces astaci</name>
    <name type="common">Crayfish plague agent</name>
    <dbReference type="NCBI Taxonomy" id="112090"/>
    <lineage>
        <taxon>Eukaryota</taxon>
        <taxon>Sar</taxon>
        <taxon>Stramenopiles</taxon>
        <taxon>Oomycota</taxon>
        <taxon>Saprolegniomycetes</taxon>
        <taxon>Saprolegniales</taxon>
        <taxon>Verrucalvaceae</taxon>
        <taxon>Aphanomyces</taxon>
    </lineage>
</organism>
<keyword evidence="2" id="KW-1133">Transmembrane helix</keyword>
<dbReference type="AlphaFoldDB" id="A0A418CRV4"/>
<feature type="region of interest" description="Disordered" evidence="1">
    <location>
        <begin position="665"/>
        <end position="701"/>
    </location>
</feature>
<proteinExistence type="predicted"/>
<evidence type="ECO:0000313" key="3">
    <source>
        <dbReference type="EMBL" id="RHY84544.1"/>
    </source>
</evidence>
<keyword evidence="2" id="KW-0472">Membrane</keyword>
<evidence type="ECO:0008006" key="5">
    <source>
        <dbReference type="Google" id="ProtNLM"/>
    </source>
</evidence>
<comment type="caution">
    <text evidence="3">The sequence shown here is derived from an EMBL/GenBank/DDBJ whole genome shotgun (WGS) entry which is preliminary data.</text>
</comment>